<gene>
    <name evidence="2" type="ORF">DSL64_07380</name>
</gene>
<dbReference type="RefSeq" id="WP_115830034.1">
    <property type="nucleotide sequence ID" value="NZ_QNUL01000004.1"/>
</dbReference>
<feature type="compositionally biased region" description="Basic and acidic residues" evidence="1">
    <location>
        <begin position="35"/>
        <end position="48"/>
    </location>
</feature>
<sequence length="59" mass="6659">MARQRGEPAILERSKAIGEPPVFPDVPTNTQPTRKPADDPDLLRKSEDESKDEEEQDLD</sequence>
<dbReference type="OrthoDB" id="966174at2"/>
<dbReference type="Proteomes" id="UP000256373">
    <property type="component" value="Unassembled WGS sequence"/>
</dbReference>
<accession>A0A3D8YDV6</accession>
<proteinExistence type="predicted"/>
<protein>
    <submittedName>
        <fullName evidence="2">Uncharacterized protein</fullName>
    </submittedName>
</protein>
<keyword evidence="3" id="KW-1185">Reference proteome</keyword>
<dbReference type="EMBL" id="QNUL01000004">
    <property type="protein sequence ID" value="REA62737.1"/>
    <property type="molecule type" value="Genomic_DNA"/>
</dbReference>
<feature type="region of interest" description="Disordered" evidence="1">
    <location>
        <begin position="1"/>
        <end position="59"/>
    </location>
</feature>
<evidence type="ECO:0000256" key="1">
    <source>
        <dbReference type="SAM" id="MobiDB-lite"/>
    </source>
</evidence>
<dbReference type="AlphaFoldDB" id="A0A3D8YDV6"/>
<name>A0A3D8YDV6_9BACT</name>
<comment type="caution">
    <text evidence="2">The sequence shown here is derived from an EMBL/GenBank/DDBJ whole genome shotgun (WGS) entry which is preliminary data.</text>
</comment>
<reference evidence="2 3" key="1">
    <citation type="submission" date="2018-07" db="EMBL/GenBank/DDBJ databases">
        <title>Dyadobacter roseus sp. nov., isolated from rose rhizosphere soil.</title>
        <authorList>
            <person name="Chen L."/>
        </authorList>
    </citation>
    <scope>NUCLEOTIDE SEQUENCE [LARGE SCALE GENOMIC DNA]</scope>
    <source>
        <strain evidence="2 3">RS19</strain>
    </source>
</reference>
<evidence type="ECO:0000313" key="2">
    <source>
        <dbReference type="EMBL" id="REA62737.1"/>
    </source>
</evidence>
<evidence type="ECO:0000313" key="3">
    <source>
        <dbReference type="Proteomes" id="UP000256373"/>
    </source>
</evidence>
<feature type="compositionally biased region" description="Acidic residues" evidence="1">
    <location>
        <begin position="49"/>
        <end position="59"/>
    </location>
</feature>
<feature type="compositionally biased region" description="Basic and acidic residues" evidence="1">
    <location>
        <begin position="1"/>
        <end position="16"/>
    </location>
</feature>
<organism evidence="2 3">
    <name type="scientific">Dyadobacter luteus</name>
    <dbReference type="NCBI Taxonomy" id="2259619"/>
    <lineage>
        <taxon>Bacteria</taxon>
        <taxon>Pseudomonadati</taxon>
        <taxon>Bacteroidota</taxon>
        <taxon>Cytophagia</taxon>
        <taxon>Cytophagales</taxon>
        <taxon>Spirosomataceae</taxon>
        <taxon>Dyadobacter</taxon>
    </lineage>
</organism>